<dbReference type="OrthoDB" id="539398at2759"/>
<comment type="caution">
    <text evidence="1">The sequence shown here is derived from an EMBL/GenBank/DDBJ whole genome shotgun (WGS) entry which is preliminary data.</text>
</comment>
<evidence type="ECO:0000313" key="1">
    <source>
        <dbReference type="EMBL" id="KPI35408.1"/>
    </source>
</evidence>
<keyword evidence="2" id="KW-1185">Reference proteome</keyword>
<evidence type="ECO:0000313" key="2">
    <source>
        <dbReference type="Proteomes" id="UP000038010"/>
    </source>
</evidence>
<dbReference type="GeneID" id="28732405"/>
<dbReference type="PANTHER" id="PTHR39336">
    <property type="entry name" value="PYRIDOXAMINE PHOSPHATE OXIDASE FAMILY PROTEIN (AFU_ORTHOLOGUE AFUA_6G11440)"/>
    <property type="match status" value="1"/>
</dbReference>
<name>A0A0N0NI73_9EURO</name>
<protein>
    <submittedName>
        <fullName evidence="1">Uncharacterized protein</fullName>
    </submittedName>
</protein>
<dbReference type="RefSeq" id="XP_017995371.1">
    <property type="nucleotide sequence ID" value="XM_018140524.1"/>
</dbReference>
<organism evidence="1 2">
    <name type="scientific">Cyphellophora attinorum</name>
    <dbReference type="NCBI Taxonomy" id="1664694"/>
    <lineage>
        <taxon>Eukaryota</taxon>
        <taxon>Fungi</taxon>
        <taxon>Dikarya</taxon>
        <taxon>Ascomycota</taxon>
        <taxon>Pezizomycotina</taxon>
        <taxon>Eurotiomycetes</taxon>
        <taxon>Chaetothyriomycetidae</taxon>
        <taxon>Chaetothyriales</taxon>
        <taxon>Cyphellophoraceae</taxon>
        <taxon>Cyphellophora</taxon>
    </lineage>
</organism>
<reference evidence="1 2" key="1">
    <citation type="submission" date="2015-06" db="EMBL/GenBank/DDBJ databases">
        <title>Draft genome of the ant-associated black yeast Phialophora attae CBS 131958.</title>
        <authorList>
            <person name="Moreno L.F."/>
            <person name="Stielow B.J."/>
            <person name="de Hoog S."/>
            <person name="Vicente V.A."/>
            <person name="Weiss V.A."/>
            <person name="de Vries M."/>
            <person name="Cruz L.M."/>
            <person name="Souza E.M."/>
        </authorList>
    </citation>
    <scope>NUCLEOTIDE SEQUENCE [LARGE SCALE GENOMIC DNA]</scope>
    <source>
        <strain evidence="1 2">CBS 131958</strain>
    </source>
</reference>
<dbReference type="EMBL" id="LFJN01000040">
    <property type="protein sequence ID" value="KPI35408.1"/>
    <property type="molecule type" value="Genomic_DNA"/>
</dbReference>
<dbReference type="VEuPathDB" id="FungiDB:AB675_11658"/>
<sequence length="298" mass="33212">MGAYYEKIPPSLLAWILTQHMFYVATAPLSSQGHINVSPKGGPYFGLTSPSQFWYQELTGSGNETISHLHEPNNARICIMFNAYEGAPKIVRLWGTGRVLENGSREFKEFVEARNREVENKAELAKHKIDLIPGTRSIIVVDIDQVGSSCGFSVPFYDFKGYRDVLNNFFENKDKKFKETGDAKESMDQYWAFKNAWSMDGLPGMKRATWAAKEYDVAPIKKIVGPLGEKLAYSKGAVGERRQFSLEQMILAVLVALVLGAFAATRGAEVVDHVQQLLAKNGNETAANVQAWSQSFSK</sequence>
<proteinExistence type="predicted"/>
<dbReference type="AlphaFoldDB" id="A0A0N0NI73"/>
<dbReference type="PANTHER" id="PTHR39336:SF3">
    <property type="entry name" value="PYRIDOXAMINE PHOSPHATE OXIDASE"/>
    <property type="match status" value="1"/>
</dbReference>
<dbReference type="STRING" id="1664694.A0A0N0NI73"/>
<accession>A0A0N0NI73</accession>
<dbReference type="Gene3D" id="2.30.110.10">
    <property type="entry name" value="Electron Transport, Fmn-binding Protein, Chain A"/>
    <property type="match status" value="1"/>
</dbReference>
<dbReference type="SUPFAM" id="SSF50475">
    <property type="entry name" value="FMN-binding split barrel"/>
    <property type="match status" value="1"/>
</dbReference>
<gene>
    <name evidence="1" type="ORF">AB675_11658</name>
</gene>
<dbReference type="InterPro" id="IPR012349">
    <property type="entry name" value="Split_barrel_FMN-bd"/>
</dbReference>
<dbReference type="Proteomes" id="UP000038010">
    <property type="component" value="Unassembled WGS sequence"/>
</dbReference>